<dbReference type="OrthoDB" id="2964597at2759"/>
<dbReference type="AlphaFoldDB" id="A0A067T369"/>
<feature type="compositionally biased region" description="Polar residues" evidence="1">
    <location>
        <begin position="24"/>
        <end position="43"/>
    </location>
</feature>
<sequence>MQNLFDIEQDADDNDDHKRRNEHNQGSQQISSTFSKFRNSIGSLFSGPPATKPVSRLRDGDDEPDYVVLDRDEAERSSNEVEPRHSRETDDCGSDEDTTPSAQEYYNRKSDDYWTARPSYRRQNRTSRVYMHSDATGSIETAHTSTRFPVKRFLRGLSRPRRAFEQNRDFDLDNPMTAAPSMAYSDKLLMASAPLASTAVFPGSPSFTTLASETQTLTSNTRSGELETPPLTPDSFKNHLLPSLDLPSDSFDSILARYRSPFEPRALNDFHYAKEDDDDDLLYTSSRISEVWEGKKPERFIAENDVFGRQTPDAAGDSGAVIDDPDEWYGLEYTLEVSSRDRQPSQTQSFSAGEHSKSRESWAAIHRGCIHPFFEDEDYHQWKNWHRFLDRQDEKKRHRRGYEFKARSKNLAWLYVDEIRTRDVLHWQKEVFGVVARDVKERLQFIIERRPDPFRPSGQHHGGWYLKRSRSLACLRELEPRGSITGSEN</sequence>
<reference evidence="3" key="1">
    <citation type="journal article" date="2014" name="Proc. Natl. Acad. Sci. U.S.A.">
        <title>Extensive sampling of basidiomycete genomes demonstrates inadequacy of the white-rot/brown-rot paradigm for wood decay fungi.</title>
        <authorList>
            <person name="Riley R."/>
            <person name="Salamov A.A."/>
            <person name="Brown D.W."/>
            <person name="Nagy L.G."/>
            <person name="Floudas D."/>
            <person name="Held B.W."/>
            <person name="Levasseur A."/>
            <person name="Lombard V."/>
            <person name="Morin E."/>
            <person name="Otillar R."/>
            <person name="Lindquist E.A."/>
            <person name="Sun H."/>
            <person name="LaButti K.M."/>
            <person name="Schmutz J."/>
            <person name="Jabbour D."/>
            <person name="Luo H."/>
            <person name="Baker S.E."/>
            <person name="Pisabarro A.G."/>
            <person name="Walton J.D."/>
            <person name="Blanchette R.A."/>
            <person name="Henrissat B."/>
            <person name="Martin F."/>
            <person name="Cullen D."/>
            <person name="Hibbett D.S."/>
            <person name="Grigoriev I.V."/>
        </authorList>
    </citation>
    <scope>NUCLEOTIDE SEQUENCE [LARGE SCALE GENOMIC DNA]</scope>
    <source>
        <strain evidence="3">CBS 339.88</strain>
    </source>
</reference>
<evidence type="ECO:0000313" key="2">
    <source>
        <dbReference type="EMBL" id="KDR74379.1"/>
    </source>
</evidence>
<protein>
    <submittedName>
        <fullName evidence="2">Uncharacterized protein</fullName>
    </submittedName>
</protein>
<evidence type="ECO:0000256" key="1">
    <source>
        <dbReference type="SAM" id="MobiDB-lite"/>
    </source>
</evidence>
<organism evidence="2 3">
    <name type="scientific">Galerina marginata (strain CBS 339.88)</name>
    <dbReference type="NCBI Taxonomy" id="685588"/>
    <lineage>
        <taxon>Eukaryota</taxon>
        <taxon>Fungi</taxon>
        <taxon>Dikarya</taxon>
        <taxon>Basidiomycota</taxon>
        <taxon>Agaricomycotina</taxon>
        <taxon>Agaricomycetes</taxon>
        <taxon>Agaricomycetidae</taxon>
        <taxon>Agaricales</taxon>
        <taxon>Agaricineae</taxon>
        <taxon>Strophariaceae</taxon>
        <taxon>Galerina</taxon>
    </lineage>
</organism>
<name>A0A067T369_GALM3</name>
<keyword evidence="3" id="KW-1185">Reference proteome</keyword>
<accession>A0A067T369</accession>
<dbReference type="Proteomes" id="UP000027222">
    <property type="component" value="Unassembled WGS sequence"/>
</dbReference>
<dbReference type="EMBL" id="KL142383">
    <property type="protein sequence ID" value="KDR74379.1"/>
    <property type="molecule type" value="Genomic_DNA"/>
</dbReference>
<feature type="region of interest" description="Disordered" evidence="1">
    <location>
        <begin position="1"/>
        <end position="110"/>
    </location>
</feature>
<proteinExistence type="predicted"/>
<evidence type="ECO:0000313" key="3">
    <source>
        <dbReference type="Proteomes" id="UP000027222"/>
    </source>
</evidence>
<dbReference type="HOGENOM" id="CLU_557819_0_0_1"/>
<feature type="compositionally biased region" description="Basic and acidic residues" evidence="1">
    <location>
        <begin position="68"/>
        <end position="90"/>
    </location>
</feature>
<gene>
    <name evidence="2" type="ORF">GALMADRAFT_141424</name>
</gene>